<evidence type="ECO:0000313" key="3">
    <source>
        <dbReference type="Proteomes" id="UP001066276"/>
    </source>
</evidence>
<accession>A0AAV7MQX9</accession>
<evidence type="ECO:0000256" key="1">
    <source>
        <dbReference type="SAM" id="MobiDB-lite"/>
    </source>
</evidence>
<organism evidence="2 3">
    <name type="scientific">Pleurodeles waltl</name>
    <name type="common">Iberian ribbed newt</name>
    <dbReference type="NCBI Taxonomy" id="8319"/>
    <lineage>
        <taxon>Eukaryota</taxon>
        <taxon>Metazoa</taxon>
        <taxon>Chordata</taxon>
        <taxon>Craniata</taxon>
        <taxon>Vertebrata</taxon>
        <taxon>Euteleostomi</taxon>
        <taxon>Amphibia</taxon>
        <taxon>Batrachia</taxon>
        <taxon>Caudata</taxon>
        <taxon>Salamandroidea</taxon>
        <taxon>Salamandridae</taxon>
        <taxon>Pleurodelinae</taxon>
        <taxon>Pleurodeles</taxon>
    </lineage>
</organism>
<proteinExistence type="predicted"/>
<feature type="region of interest" description="Disordered" evidence="1">
    <location>
        <begin position="58"/>
        <end position="80"/>
    </location>
</feature>
<gene>
    <name evidence="2" type="ORF">NDU88_003147</name>
</gene>
<comment type="caution">
    <text evidence="2">The sequence shown here is derived from an EMBL/GenBank/DDBJ whole genome shotgun (WGS) entry which is preliminary data.</text>
</comment>
<name>A0AAV7MQX9_PLEWA</name>
<reference evidence="2" key="1">
    <citation type="journal article" date="2022" name="bioRxiv">
        <title>Sequencing and chromosome-scale assembly of the giantPleurodeles waltlgenome.</title>
        <authorList>
            <person name="Brown T."/>
            <person name="Elewa A."/>
            <person name="Iarovenko S."/>
            <person name="Subramanian E."/>
            <person name="Araus A.J."/>
            <person name="Petzold A."/>
            <person name="Susuki M."/>
            <person name="Suzuki K.-i.T."/>
            <person name="Hayashi T."/>
            <person name="Toyoda A."/>
            <person name="Oliveira C."/>
            <person name="Osipova E."/>
            <person name="Leigh N.D."/>
            <person name="Simon A."/>
            <person name="Yun M.H."/>
        </authorList>
    </citation>
    <scope>NUCLEOTIDE SEQUENCE</scope>
    <source>
        <strain evidence="2">20211129_DDA</strain>
        <tissue evidence="2">Liver</tissue>
    </source>
</reference>
<evidence type="ECO:0000313" key="2">
    <source>
        <dbReference type="EMBL" id="KAJ1105742.1"/>
    </source>
</evidence>
<keyword evidence="3" id="KW-1185">Reference proteome</keyword>
<dbReference type="Proteomes" id="UP001066276">
    <property type="component" value="Chromosome 9"/>
</dbReference>
<dbReference type="EMBL" id="JANPWB010000013">
    <property type="protein sequence ID" value="KAJ1105742.1"/>
    <property type="molecule type" value="Genomic_DNA"/>
</dbReference>
<dbReference type="AlphaFoldDB" id="A0AAV7MQX9"/>
<sequence length="80" mass="8489">MERPSCGLSQTPYKTEVHRRVLRPGCEVAPTRVLFDRRGSTDALGGVGDQSRGDSCLPPALGLDAVPGKDTALRRTPAGN</sequence>
<protein>
    <submittedName>
        <fullName evidence="2">Uncharacterized protein</fullName>
    </submittedName>
</protein>